<comment type="similarity">
    <text evidence="1">Belongs to the glycosyltransferase 90 family.</text>
</comment>
<evidence type="ECO:0000313" key="5">
    <source>
        <dbReference type="Proteomes" id="UP000070544"/>
    </source>
</evidence>
<evidence type="ECO:0000259" key="3">
    <source>
        <dbReference type="SMART" id="SM00672"/>
    </source>
</evidence>
<accession>A0A139AZ71</accession>
<dbReference type="SMART" id="SM00672">
    <property type="entry name" value="CAP10"/>
    <property type="match status" value="1"/>
</dbReference>
<dbReference type="PANTHER" id="PTHR12203:SF35">
    <property type="entry name" value="PROTEIN O-GLUCOSYLTRANSFERASE 1"/>
    <property type="match status" value="1"/>
</dbReference>
<gene>
    <name evidence="4" type="ORF">M427DRAFT_65154</name>
</gene>
<dbReference type="InterPro" id="IPR006598">
    <property type="entry name" value="CAP10"/>
</dbReference>
<proteinExistence type="inferred from homology"/>
<dbReference type="InterPro" id="IPR051091">
    <property type="entry name" value="O-Glucosyltr/Glycosyltrsf_90"/>
</dbReference>
<evidence type="ECO:0000256" key="1">
    <source>
        <dbReference type="ARBA" id="ARBA00010118"/>
    </source>
</evidence>
<dbReference type="Proteomes" id="UP000070544">
    <property type="component" value="Unassembled WGS sequence"/>
</dbReference>
<name>A0A139AZ71_GONPJ</name>
<dbReference type="GO" id="GO:0016740">
    <property type="term" value="F:transferase activity"/>
    <property type="evidence" value="ECO:0007669"/>
    <property type="project" value="UniProtKB-KW"/>
</dbReference>
<evidence type="ECO:0000256" key="2">
    <source>
        <dbReference type="ARBA" id="ARBA00022679"/>
    </source>
</evidence>
<feature type="domain" description="Glycosyl transferase CAP10" evidence="3">
    <location>
        <begin position="216"/>
        <end position="493"/>
    </location>
</feature>
<protein>
    <submittedName>
        <fullName evidence="4">Glycosyltransferase family 90 protein</fullName>
    </submittedName>
</protein>
<sequence>MLDPNGFNLELEPTTYVHEDVRPRQTPHPTPTLEEAMAYYTTTQGKLPFRLYKPWYDFAVARQCNVLGAAHLSKLLDHVPKQITQQMIDDASAMPNTDTLFFAPLKSADDPHAGCIDDGWANESGFPLESPNYVIQNTNIPGEPDNNWQSWMGPFARWFPRNFRMVVNGEDWPRIFVPGKVCSISDTQGNNDAYASTVSSWLKPSNLTFTDAEMQRLADMDGRNPFTPVIPNQFRKRHAYFVRNPLPGYLMACPVPIFSQATIPGCYADILVPLLYPMGTFGEELPPGKRGGADLPFGNKVPVAVWRGSTTGAEPTPADPRSWNRLHRHRLVKYSQDLFQRCQKANGPCVSPIDARFHGWVQMQPDAVTEHVRVFGNPSGNFLSYEQQFYHRFLLDVDGNSFSRRFHAFLRDSKSLVLRARGFVEWIDHWAIPYVHYIPVKLDWSDLLSAVEWAMWNPESAERIAKQGHEFGRSSLRLEDIQCHMFAVLAEYEDRLVGRGNLAPIFGHE</sequence>
<dbReference type="PANTHER" id="PTHR12203">
    <property type="entry name" value="KDEL LYS-ASP-GLU-LEU CONTAINING - RELATED"/>
    <property type="match status" value="1"/>
</dbReference>
<keyword evidence="5" id="KW-1185">Reference proteome</keyword>
<dbReference type="EMBL" id="KQ965731">
    <property type="protein sequence ID" value="KXS22048.1"/>
    <property type="molecule type" value="Genomic_DNA"/>
</dbReference>
<dbReference type="Pfam" id="PF05686">
    <property type="entry name" value="Glyco_transf_90"/>
    <property type="match status" value="1"/>
</dbReference>
<dbReference type="AlphaFoldDB" id="A0A139AZ71"/>
<reference evidence="4 5" key="1">
    <citation type="journal article" date="2015" name="Genome Biol. Evol.">
        <title>Phylogenomic analyses indicate that early fungi evolved digesting cell walls of algal ancestors of land plants.</title>
        <authorList>
            <person name="Chang Y."/>
            <person name="Wang S."/>
            <person name="Sekimoto S."/>
            <person name="Aerts A.L."/>
            <person name="Choi C."/>
            <person name="Clum A."/>
            <person name="LaButti K.M."/>
            <person name="Lindquist E.A."/>
            <person name="Yee Ngan C."/>
            <person name="Ohm R.A."/>
            <person name="Salamov A.A."/>
            <person name="Grigoriev I.V."/>
            <person name="Spatafora J.W."/>
            <person name="Berbee M.L."/>
        </authorList>
    </citation>
    <scope>NUCLEOTIDE SEQUENCE [LARGE SCALE GENOMIC DNA]</scope>
    <source>
        <strain evidence="4 5">JEL478</strain>
    </source>
</reference>
<dbReference type="OrthoDB" id="541052at2759"/>
<organism evidence="4 5">
    <name type="scientific">Gonapodya prolifera (strain JEL478)</name>
    <name type="common">Monoblepharis prolifera</name>
    <dbReference type="NCBI Taxonomy" id="1344416"/>
    <lineage>
        <taxon>Eukaryota</taxon>
        <taxon>Fungi</taxon>
        <taxon>Fungi incertae sedis</taxon>
        <taxon>Chytridiomycota</taxon>
        <taxon>Chytridiomycota incertae sedis</taxon>
        <taxon>Monoblepharidomycetes</taxon>
        <taxon>Monoblepharidales</taxon>
        <taxon>Gonapodyaceae</taxon>
        <taxon>Gonapodya</taxon>
    </lineage>
</organism>
<evidence type="ECO:0000313" key="4">
    <source>
        <dbReference type="EMBL" id="KXS22048.1"/>
    </source>
</evidence>
<keyword evidence="2 4" id="KW-0808">Transferase</keyword>